<dbReference type="AlphaFoldDB" id="A0A8X6TRB6"/>
<organism evidence="1 2">
    <name type="scientific">Nephila pilipes</name>
    <name type="common">Giant wood spider</name>
    <name type="synonym">Nephila maculata</name>
    <dbReference type="NCBI Taxonomy" id="299642"/>
    <lineage>
        <taxon>Eukaryota</taxon>
        <taxon>Metazoa</taxon>
        <taxon>Ecdysozoa</taxon>
        <taxon>Arthropoda</taxon>
        <taxon>Chelicerata</taxon>
        <taxon>Arachnida</taxon>
        <taxon>Araneae</taxon>
        <taxon>Araneomorphae</taxon>
        <taxon>Entelegynae</taxon>
        <taxon>Araneoidea</taxon>
        <taxon>Nephilidae</taxon>
        <taxon>Nephila</taxon>
    </lineage>
</organism>
<evidence type="ECO:0000313" key="1">
    <source>
        <dbReference type="EMBL" id="GFT47487.1"/>
    </source>
</evidence>
<comment type="caution">
    <text evidence="1">The sequence shown here is derived from an EMBL/GenBank/DDBJ whole genome shotgun (WGS) entry which is preliminary data.</text>
</comment>
<dbReference type="EMBL" id="BMAW01016143">
    <property type="protein sequence ID" value="GFT47487.1"/>
    <property type="molecule type" value="Genomic_DNA"/>
</dbReference>
<reference evidence="1" key="1">
    <citation type="submission" date="2020-08" db="EMBL/GenBank/DDBJ databases">
        <title>Multicomponent nature underlies the extraordinary mechanical properties of spider dragline silk.</title>
        <authorList>
            <person name="Kono N."/>
            <person name="Nakamura H."/>
            <person name="Mori M."/>
            <person name="Yoshida Y."/>
            <person name="Ohtoshi R."/>
            <person name="Malay A.D."/>
            <person name="Moran D.A.P."/>
            <person name="Tomita M."/>
            <person name="Numata K."/>
            <person name="Arakawa K."/>
        </authorList>
    </citation>
    <scope>NUCLEOTIDE SEQUENCE</scope>
</reference>
<dbReference type="Proteomes" id="UP000887013">
    <property type="component" value="Unassembled WGS sequence"/>
</dbReference>
<name>A0A8X6TRB6_NEPPI</name>
<sequence length="103" mass="11694">MEPFRQFESPGASGRAYCVLKKNGIHISVPEPLVLNIYLHLALLCLRPCLGLRPSLPVSKESPFQILEITLCATPSFYYFWLVLDPSSNRPTDYPPGFLNWLQ</sequence>
<accession>A0A8X6TRB6</accession>
<keyword evidence="2" id="KW-1185">Reference proteome</keyword>
<gene>
    <name evidence="1" type="ORF">NPIL_255981</name>
</gene>
<proteinExistence type="predicted"/>
<evidence type="ECO:0000313" key="2">
    <source>
        <dbReference type="Proteomes" id="UP000887013"/>
    </source>
</evidence>
<protein>
    <submittedName>
        <fullName evidence="1">Uncharacterized protein</fullName>
    </submittedName>
</protein>